<dbReference type="SUPFAM" id="SSF51197">
    <property type="entry name" value="Clavaminate synthase-like"/>
    <property type="match status" value="1"/>
</dbReference>
<proteinExistence type="predicted"/>
<dbReference type="EMBL" id="NGFP01000243">
    <property type="protein sequence ID" value="OUC90962.1"/>
    <property type="molecule type" value="Genomic_DNA"/>
</dbReference>
<dbReference type="GO" id="GO:0016706">
    <property type="term" value="F:2-oxoglutarate-dependent dioxygenase activity"/>
    <property type="evidence" value="ECO:0007669"/>
    <property type="project" value="UniProtKB-ARBA"/>
</dbReference>
<evidence type="ECO:0000313" key="2">
    <source>
        <dbReference type="Proteomes" id="UP000194761"/>
    </source>
</evidence>
<dbReference type="Proteomes" id="UP000194761">
    <property type="component" value="Unassembled WGS sequence"/>
</dbReference>
<dbReference type="RefSeq" id="WP_086577803.1">
    <property type="nucleotide sequence ID" value="NZ_NGFP01000243.1"/>
</dbReference>
<sequence length="298" mass="33462">MLVDEVRRITPKVLTEEQREFYFSNGYLLLEEVISSEWLTRLRAATDEMVERSRTIDRSDAVLDIEPGHSAENPRLRRVTSPVDQHPDYWRFARESVLADIAADLVGPDVKFHHSKLNFKWARGGAEVKWHQDVQFWPHTNYSSLTFGTYLYDCSPDQAPLGVIPGSHEGELYDLYGSDGVWTGALNDSDAAALPADRAVYLPGRAGSVTIHNCRTLHCSAKNESDLGRPLLLNVYSAANSMPYTANPLPSSHAGEVVRGEPARWAVHDPRPCLLPPDWSGGDYTSLFVTQQRETTRR</sequence>
<evidence type="ECO:0000313" key="1">
    <source>
        <dbReference type="EMBL" id="OUC90962.1"/>
    </source>
</evidence>
<name>A0A243R8N8_9ACTN</name>
<protein>
    <submittedName>
        <fullName evidence="1">Phytanoyl-CoA dioxygenase</fullName>
    </submittedName>
</protein>
<dbReference type="AlphaFoldDB" id="A0A243R8N8"/>
<reference evidence="1 2" key="1">
    <citation type="submission" date="2017-05" db="EMBL/GenBank/DDBJ databases">
        <title>Biotechnological potential of actinobacteria isolated from South African environments.</title>
        <authorList>
            <person name="Le Roes-Hill M."/>
            <person name="Prins A."/>
            <person name="Durrell K.A."/>
        </authorList>
    </citation>
    <scope>NUCLEOTIDE SEQUENCE [LARGE SCALE GENOMIC DNA]</scope>
    <source>
        <strain evidence="1">M26</strain>
    </source>
</reference>
<gene>
    <name evidence="1" type="ORF">CA984_35520</name>
</gene>
<keyword evidence="2" id="KW-1185">Reference proteome</keyword>
<dbReference type="InterPro" id="IPR008775">
    <property type="entry name" value="Phytyl_CoA_dOase-like"/>
</dbReference>
<organism evidence="1 2">
    <name type="scientific">Streptosporangium minutum</name>
    <dbReference type="NCBI Taxonomy" id="569862"/>
    <lineage>
        <taxon>Bacteria</taxon>
        <taxon>Bacillati</taxon>
        <taxon>Actinomycetota</taxon>
        <taxon>Actinomycetes</taxon>
        <taxon>Streptosporangiales</taxon>
        <taxon>Streptosporangiaceae</taxon>
        <taxon>Streptosporangium</taxon>
    </lineage>
</organism>
<keyword evidence="1" id="KW-0223">Dioxygenase</keyword>
<dbReference type="PANTHER" id="PTHR20883:SF46">
    <property type="entry name" value="PHYTANOYL-COA HYDROXYLASE"/>
    <property type="match status" value="1"/>
</dbReference>
<dbReference type="PANTHER" id="PTHR20883">
    <property type="entry name" value="PHYTANOYL-COA DIOXYGENASE DOMAIN CONTAINING 1"/>
    <property type="match status" value="1"/>
</dbReference>
<accession>A0A243R8N8</accession>
<dbReference type="Gene3D" id="2.60.120.620">
    <property type="entry name" value="q2cbj1_9rhob like domain"/>
    <property type="match status" value="1"/>
</dbReference>
<dbReference type="Pfam" id="PF05721">
    <property type="entry name" value="PhyH"/>
    <property type="match status" value="1"/>
</dbReference>
<keyword evidence="1" id="KW-0560">Oxidoreductase</keyword>
<dbReference type="GO" id="GO:0005506">
    <property type="term" value="F:iron ion binding"/>
    <property type="evidence" value="ECO:0007669"/>
    <property type="project" value="UniProtKB-ARBA"/>
</dbReference>
<comment type="caution">
    <text evidence="1">The sequence shown here is derived from an EMBL/GenBank/DDBJ whole genome shotgun (WGS) entry which is preliminary data.</text>
</comment>